<gene>
    <name evidence="2" type="ORF">ACOF00016_LOCUS10104</name>
</gene>
<evidence type="ECO:0000256" key="1">
    <source>
        <dbReference type="SAM" id="Coils"/>
    </source>
</evidence>
<evidence type="ECO:0000313" key="2">
    <source>
        <dbReference type="EMBL" id="CAE0412844.1"/>
    </source>
</evidence>
<proteinExistence type="predicted"/>
<dbReference type="EMBL" id="HBIM01012301">
    <property type="protein sequence ID" value="CAE0412844.1"/>
    <property type="molecule type" value="Transcribed_RNA"/>
</dbReference>
<organism evidence="2">
    <name type="scientific">Amphora coffeiformis</name>
    <dbReference type="NCBI Taxonomy" id="265554"/>
    <lineage>
        <taxon>Eukaryota</taxon>
        <taxon>Sar</taxon>
        <taxon>Stramenopiles</taxon>
        <taxon>Ochrophyta</taxon>
        <taxon>Bacillariophyta</taxon>
        <taxon>Bacillariophyceae</taxon>
        <taxon>Bacillariophycidae</taxon>
        <taxon>Thalassiophysales</taxon>
        <taxon>Catenulaceae</taxon>
        <taxon>Amphora</taxon>
    </lineage>
</organism>
<feature type="coiled-coil region" evidence="1">
    <location>
        <begin position="124"/>
        <end position="199"/>
    </location>
</feature>
<keyword evidence="1" id="KW-0175">Coiled coil</keyword>
<protein>
    <submittedName>
        <fullName evidence="2">Uncharacterized protein</fullName>
    </submittedName>
</protein>
<sequence length="359" mass="40012">MSIHIDEPSTSNQNGFDDGSFGCDRLDQLNKLLSETRARIQTYEQLKQELEEAEDELQRKRCEIGLFEKTIVQQRKEISRLENMGSLQEFMSFTLCNFCTGGTGHKDERLQTFEKSKATNQDKLQGLKKRHSHMAKKADELKHNAALLKSAEREYEAHYAEKRAMLLNITTATDAKTTLEALCQRHLDLEEEVELLDKVVSSGKPALAKLRAASSNLDSAANWGAFDMMGGGMMATMAKRAAIDRAKTSARGAKAHMEQFKSHVMKLSTSDSCREHDILQSDLSNMGGFSAFCDYFMDSFVIDWVVQSQISQARASCNTAIAKVSGIVKTTETRLVAARGEAAQCKQEETAIVLSFGQQ</sequence>
<accession>A0A7S3L5Q4</accession>
<name>A0A7S3L5Q4_9STRA</name>
<reference evidence="2" key="1">
    <citation type="submission" date="2021-01" db="EMBL/GenBank/DDBJ databases">
        <authorList>
            <person name="Corre E."/>
            <person name="Pelletier E."/>
            <person name="Niang G."/>
            <person name="Scheremetjew M."/>
            <person name="Finn R."/>
            <person name="Kale V."/>
            <person name="Holt S."/>
            <person name="Cochrane G."/>
            <person name="Meng A."/>
            <person name="Brown T."/>
            <person name="Cohen L."/>
        </authorList>
    </citation>
    <scope>NUCLEOTIDE SEQUENCE</scope>
    <source>
        <strain evidence="2">CCMP127</strain>
    </source>
</reference>
<feature type="coiled-coil region" evidence="1">
    <location>
        <begin position="26"/>
        <end position="70"/>
    </location>
</feature>
<dbReference type="AlphaFoldDB" id="A0A7S3L5Q4"/>